<keyword evidence="2 4" id="KW-0547">Nucleotide-binding</keyword>
<protein>
    <submittedName>
        <fullName evidence="5">Hsp70 family protein</fullName>
    </submittedName>
</protein>
<evidence type="ECO:0000256" key="4">
    <source>
        <dbReference type="RuleBase" id="RU003322"/>
    </source>
</evidence>
<dbReference type="Pfam" id="PF00012">
    <property type="entry name" value="HSP70"/>
    <property type="match status" value="1"/>
</dbReference>
<dbReference type="GO" id="GO:0140662">
    <property type="term" value="F:ATP-dependent protein folding chaperone"/>
    <property type="evidence" value="ECO:0007669"/>
    <property type="project" value="InterPro"/>
</dbReference>
<organism evidence="5">
    <name type="scientific">Telmatobacter sp. DSM 110680</name>
    <dbReference type="NCBI Taxonomy" id="3036704"/>
    <lineage>
        <taxon>Bacteria</taxon>
        <taxon>Pseudomonadati</taxon>
        <taxon>Acidobacteriota</taxon>
        <taxon>Terriglobia</taxon>
        <taxon>Terriglobales</taxon>
        <taxon>Acidobacteriaceae</taxon>
        <taxon>Telmatobacter</taxon>
    </lineage>
</organism>
<gene>
    <name evidence="5" type="ORF">P8935_08070</name>
</gene>
<dbReference type="EMBL" id="CP121196">
    <property type="protein sequence ID" value="XBH19261.1"/>
    <property type="molecule type" value="Genomic_DNA"/>
</dbReference>
<evidence type="ECO:0000256" key="3">
    <source>
        <dbReference type="ARBA" id="ARBA00022840"/>
    </source>
</evidence>
<comment type="similarity">
    <text evidence="1 4">Belongs to the heat shock protein 70 family.</text>
</comment>
<evidence type="ECO:0000256" key="2">
    <source>
        <dbReference type="ARBA" id="ARBA00022741"/>
    </source>
</evidence>
<dbReference type="PROSITE" id="PS00329">
    <property type="entry name" value="HSP70_2"/>
    <property type="match status" value="1"/>
</dbReference>
<sequence length="506" mass="55912">MRIGIDFGTTRVVVAAVDRGNFPLVYFESPDGQMRDWFPPVVGVKGEQRLYGWEAMSKQDDKDWTLLRSPKRSLRTAGPRTKIQIADQTLSLQTLMAEMMASLKSQLLEHSNLGAEPNEVLEVMLGVPANANSNQRFLTEEAASAGGFVVLGLMNEPSAAAIEYAYRNSAERKHRAGGSLLVYDLGGGTFDVSLLTLGATEHTVEASDGLPHVGGEDFDEILADLAQEIAKLPSPLTSVERRVLLEECREKKESLSPNTRKITIDLERVRPESEQVTFSADLYYERCRSLIESTREVVERLLAAHPGAQLDTLYVTGGGSELPPVARVLKEMFGRKVRRSAYMRSASAVGLAIRASSASERLHERFNHNFGIWREAESGGAIVFDLIFPRGMKLPEPGQPALRIERTYRPAHNIGHFRYLECSRLDDRGQPIGEITNWEQIQFPFDPRLSASPDLSALSVEPMSASGGMLAREEYSCDANGNLRVKISALPSGKEREYLISQSASS</sequence>
<evidence type="ECO:0000313" key="5">
    <source>
        <dbReference type="EMBL" id="XBH19261.1"/>
    </source>
</evidence>
<dbReference type="InterPro" id="IPR018181">
    <property type="entry name" value="Heat_shock_70_CS"/>
</dbReference>
<dbReference type="SUPFAM" id="SSF53067">
    <property type="entry name" value="Actin-like ATPase domain"/>
    <property type="match status" value="2"/>
</dbReference>
<dbReference type="InterPro" id="IPR013126">
    <property type="entry name" value="Hsp_70_fam"/>
</dbReference>
<proteinExistence type="inferred from homology"/>
<dbReference type="GO" id="GO:0005524">
    <property type="term" value="F:ATP binding"/>
    <property type="evidence" value="ECO:0007669"/>
    <property type="project" value="UniProtKB-KW"/>
</dbReference>
<dbReference type="RefSeq" id="WP_348264477.1">
    <property type="nucleotide sequence ID" value="NZ_CP121196.1"/>
</dbReference>
<dbReference type="PROSITE" id="PS01036">
    <property type="entry name" value="HSP70_3"/>
    <property type="match status" value="1"/>
</dbReference>
<dbReference type="PANTHER" id="PTHR19375">
    <property type="entry name" value="HEAT SHOCK PROTEIN 70KDA"/>
    <property type="match status" value="1"/>
</dbReference>
<dbReference type="Gene3D" id="3.30.420.40">
    <property type="match status" value="2"/>
</dbReference>
<dbReference type="Gene3D" id="3.90.640.10">
    <property type="entry name" value="Actin, Chain A, domain 4"/>
    <property type="match status" value="1"/>
</dbReference>
<dbReference type="PRINTS" id="PR00301">
    <property type="entry name" value="HEATSHOCK70"/>
</dbReference>
<name>A0AAU7DR74_9BACT</name>
<dbReference type="InterPro" id="IPR043129">
    <property type="entry name" value="ATPase_NBD"/>
</dbReference>
<evidence type="ECO:0000256" key="1">
    <source>
        <dbReference type="ARBA" id="ARBA00007381"/>
    </source>
</evidence>
<accession>A0AAU7DR74</accession>
<keyword evidence="3 4" id="KW-0067">ATP-binding</keyword>
<reference evidence="5" key="1">
    <citation type="submission" date="2023-03" db="EMBL/GenBank/DDBJ databases">
        <title>Edaphobacter sp.</title>
        <authorList>
            <person name="Huber K.J."/>
            <person name="Papendorf J."/>
            <person name="Pilke C."/>
            <person name="Bunk B."/>
            <person name="Sproeer C."/>
            <person name="Pester M."/>
        </authorList>
    </citation>
    <scope>NUCLEOTIDE SEQUENCE</scope>
    <source>
        <strain evidence="5">DSM 110680</strain>
    </source>
</reference>
<dbReference type="AlphaFoldDB" id="A0AAU7DR74"/>